<sequence length="349" mass="36643">MRRRLHVARRTIGSLRSEKTILLAIAIQLFVAAFSSFMVVGLVSLSDPGATQGAYSVDVAVSGDVSDDLVSVVEDGDARTAHTFETREAGLDALANGRVDGVLHAETVGGGRVVVEAVAPEGDFETTLIVVQLKDALATFERHQRGSLSHRLETRPVPVPNVPQSNPYFEFTYTVLIPVLVVLPAFISGSITADSLAEEIERGTLELLRVAPVTAAEIVDGKALAMIVIAPAQAALWLGLLALNGTAVANPGTILLVVTAFATAFVTLGAGLAALVRRRSEAQLLYSFAALALFAVTMFAPENPPAVIAKLAVGTETAITVATVIAGLLFAGLGYWTLRTLLDRGDHLG</sequence>
<evidence type="ECO:0000256" key="1">
    <source>
        <dbReference type="ARBA" id="ARBA00004651"/>
    </source>
</evidence>
<feature type="transmembrane region" description="Helical" evidence="6">
    <location>
        <begin position="254"/>
        <end position="276"/>
    </location>
</feature>
<dbReference type="PANTHER" id="PTHR30294:SF29">
    <property type="entry name" value="MULTIDRUG ABC TRANSPORTER PERMEASE YBHS-RELATED"/>
    <property type="match status" value="1"/>
</dbReference>
<feature type="transmembrane region" description="Helical" evidence="6">
    <location>
        <begin position="320"/>
        <end position="338"/>
    </location>
</feature>
<evidence type="ECO:0000256" key="4">
    <source>
        <dbReference type="ARBA" id="ARBA00022989"/>
    </source>
</evidence>
<accession>A0A0F7P988</accession>
<evidence type="ECO:0000313" key="11">
    <source>
        <dbReference type="Proteomes" id="UP000069906"/>
    </source>
</evidence>
<dbReference type="EMBL" id="CP011564">
    <property type="protein sequence ID" value="ALG82091.1"/>
    <property type="molecule type" value="Genomic_DNA"/>
</dbReference>
<evidence type="ECO:0000259" key="7">
    <source>
        <dbReference type="Pfam" id="PF12698"/>
    </source>
</evidence>
<feature type="transmembrane region" description="Helical" evidence="6">
    <location>
        <begin position="283"/>
        <end position="300"/>
    </location>
</feature>
<dbReference type="EMBL" id="CP008874">
    <property type="protein sequence ID" value="AKH97696.1"/>
    <property type="molecule type" value="Genomic_DNA"/>
</dbReference>
<keyword evidence="11" id="KW-1185">Reference proteome</keyword>
<organism evidence="8 11">
    <name type="scientific">Halanaeroarchaeum sulfurireducens</name>
    <dbReference type="NCBI Taxonomy" id="1604004"/>
    <lineage>
        <taxon>Archaea</taxon>
        <taxon>Methanobacteriati</taxon>
        <taxon>Methanobacteriota</taxon>
        <taxon>Stenosarchaea group</taxon>
        <taxon>Halobacteria</taxon>
        <taxon>Halobacteriales</taxon>
        <taxon>Halobacteriaceae</taxon>
        <taxon>Halanaeroarchaeum</taxon>
    </lineage>
</organism>
<dbReference type="HOGENOM" id="CLU_066801_0_0_2"/>
<dbReference type="STRING" id="1604004.HLASA_1197"/>
<gene>
    <name evidence="9" type="ORF">HLASA_1197</name>
    <name evidence="8" type="ORF">HLASF_1209</name>
</gene>
<dbReference type="GO" id="GO:0005886">
    <property type="term" value="C:plasma membrane"/>
    <property type="evidence" value="ECO:0007669"/>
    <property type="project" value="UniProtKB-SubCell"/>
</dbReference>
<dbReference type="KEGG" id="hsf:HLASA_1197"/>
<reference evidence="10" key="2">
    <citation type="submission" date="2015-05" db="EMBL/GenBank/DDBJ databases">
        <title>Complete genome sequence of Halanaeroarchaeum sulfurireducens type strain M27-SA2, a sulfate-reducer haloarchaeon from marine anoxic lake Medee.</title>
        <authorList>
            <person name="Messina E."/>
            <person name="Kublanov I.V."/>
            <person name="Toshchakov S."/>
            <person name="Arcadi E."/>
            <person name="La Spada G."/>
            <person name="La Cono V."/>
            <person name="Yakimov M.M."/>
        </authorList>
    </citation>
    <scope>NUCLEOTIDE SEQUENCE [LARGE SCALE GENOMIC DNA]</scope>
    <source>
        <strain evidence="10">M27-SA2</strain>
    </source>
</reference>
<dbReference type="AlphaFoldDB" id="A0A0F7P988"/>
<reference evidence="9 10" key="3">
    <citation type="journal article" date="2016" name="Stand. Genomic Sci.">
        <title>Complete genome sequence of 'Halanaeroarchaeum sulfurireducens' M27-SA2, a sulfur-reducing and acetate-oxidizing haloarchaeon from the deep-sea hypersaline anoxic lake Medee.</title>
        <authorList>
            <person name="Messina E."/>
            <person name="Sorokin D.Y."/>
            <person name="Kublanov I.V."/>
            <person name="Toshchakov S."/>
            <person name="Lopatina A."/>
            <person name="Arcadi E."/>
            <person name="Smedile F."/>
            <person name="La Spada G."/>
            <person name="La Cono V."/>
            <person name="Yakimov M.M."/>
        </authorList>
    </citation>
    <scope>NUCLEOTIDE SEQUENCE [LARGE SCALE GENOMIC DNA]</scope>
    <source>
        <strain evidence="9 10">M27-SA2</strain>
    </source>
</reference>
<dbReference type="Pfam" id="PF12698">
    <property type="entry name" value="ABC2_membrane_3"/>
    <property type="match status" value="1"/>
</dbReference>
<keyword evidence="5 6" id="KW-0472">Membrane</keyword>
<dbReference type="InterPro" id="IPR013525">
    <property type="entry name" value="ABC2_TM"/>
</dbReference>
<keyword evidence="3 6" id="KW-0812">Transmembrane</keyword>
<feature type="transmembrane region" description="Helical" evidence="6">
    <location>
        <begin position="21"/>
        <end position="45"/>
    </location>
</feature>
<evidence type="ECO:0000313" key="9">
    <source>
        <dbReference type="EMBL" id="ALG82091.1"/>
    </source>
</evidence>
<comment type="subcellular location">
    <subcellularLocation>
        <location evidence="1">Cell membrane</location>
        <topology evidence="1">Multi-pass membrane protein</topology>
    </subcellularLocation>
</comment>
<dbReference type="GeneID" id="26010545"/>
<evidence type="ECO:0000256" key="5">
    <source>
        <dbReference type="ARBA" id="ARBA00023136"/>
    </source>
</evidence>
<keyword evidence="4 6" id="KW-1133">Transmembrane helix</keyword>
<dbReference type="PANTHER" id="PTHR30294">
    <property type="entry name" value="MEMBRANE COMPONENT OF ABC TRANSPORTER YHHJ-RELATED"/>
    <property type="match status" value="1"/>
</dbReference>
<keyword evidence="2" id="KW-1003">Cell membrane</keyword>
<feature type="domain" description="ABC-2 type transporter transmembrane" evidence="7">
    <location>
        <begin position="27"/>
        <end position="310"/>
    </location>
</feature>
<dbReference type="KEGG" id="hsu:HLASF_1209"/>
<feature type="transmembrane region" description="Helical" evidence="6">
    <location>
        <begin position="171"/>
        <end position="193"/>
    </location>
</feature>
<dbReference type="RefSeq" id="WP_050048422.1">
    <property type="nucleotide sequence ID" value="NZ_CP008874.1"/>
</dbReference>
<dbReference type="PATRIC" id="fig|1604004.4.peg.1270"/>
<dbReference type="OrthoDB" id="51659at2157"/>
<evidence type="ECO:0000313" key="8">
    <source>
        <dbReference type="EMBL" id="AKH97696.1"/>
    </source>
</evidence>
<dbReference type="Proteomes" id="UP000069906">
    <property type="component" value="Chromosome"/>
</dbReference>
<dbReference type="GO" id="GO:0140359">
    <property type="term" value="F:ABC-type transporter activity"/>
    <property type="evidence" value="ECO:0007669"/>
    <property type="project" value="InterPro"/>
</dbReference>
<evidence type="ECO:0000313" key="10">
    <source>
        <dbReference type="Proteomes" id="UP000060390"/>
    </source>
</evidence>
<protein>
    <submittedName>
        <fullName evidence="8">ABC-type transport system permease protein 2</fullName>
    </submittedName>
</protein>
<evidence type="ECO:0000256" key="6">
    <source>
        <dbReference type="SAM" id="Phobius"/>
    </source>
</evidence>
<dbReference type="InterPro" id="IPR051449">
    <property type="entry name" value="ABC-2_transporter_component"/>
</dbReference>
<evidence type="ECO:0000256" key="2">
    <source>
        <dbReference type="ARBA" id="ARBA00022475"/>
    </source>
</evidence>
<proteinExistence type="predicted"/>
<evidence type="ECO:0000256" key="3">
    <source>
        <dbReference type="ARBA" id="ARBA00022692"/>
    </source>
</evidence>
<name>A0A0F7P988_9EURY</name>
<feature type="transmembrane region" description="Helical" evidence="6">
    <location>
        <begin position="223"/>
        <end position="242"/>
    </location>
</feature>
<dbReference type="Proteomes" id="UP000060390">
    <property type="component" value="Chromosome"/>
</dbReference>
<reference evidence="8 11" key="1">
    <citation type="journal article" date="2015" name="ISME J.">
        <title>Elemental sulfur and acetate can support life of a novel strictly anaerobic haloarchaeon.</title>
        <authorList>
            <person name="Sorokin D.Y."/>
            <person name="Kublanov I.V."/>
            <person name="Gavrilov S.N."/>
            <person name="Rojo D."/>
            <person name="Roman P."/>
            <person name="Golyshin P.N."/>
            <person name="Slepak V.Z."/>
            <person name="Smedile F."/>
            <person name="Ferrer M."/>
            <person name="Messina E."/>
            <person name="La Cono V."/>
            <person name="Yakimov M.M."/>
        </authorList>
    </citation>
    <scope>NUCLEOTIDE SEQUENCE [LARGE SCALE GENOMIC DNA]</scope>
    <source>
        <strain evidence="8 11">HSR2</strain>
    </source>
</reference>